<dbReference type="InterPro" id="IPR044023">
    <property type="entry name" value="Ig_7"/>
</dbReference>
<dbReference type="EMBL" id="FQWE01000002">
    <property type="protein sequence ID" value="SHF90447.1"/>
    <property type="molecule type" value="Genomic_DNA"/>
</dbReference>
<feature type="chain" id="PRO_5013041980" evidence="1">
    <location>
        <begin position="21"/>
        <end position="1523"/>
    </location>
</feature>
<protein>
    <submittedName>
        <fullName evidence="3">Galactose binding lectin domain-containing protein</fullName>
    </submittedName>
</protein>
<gene>
    <name evidence="3" type="ORF">SAMN05444396_102366</name>
</gene>
<evidence type="ECO:0000259" key="2">
    <source>
        <dbReference type="PROSITE" id="PS50228"/>
    </source>
</evidence>
<dbReference type="CDD" id="cd22842">
    <property type="entry name" value="Gal_Rha_Lectin_BGal"/>
    <property type="match status" value="1"/>
</dbReference>
<proteinExistence type="predicted"/>
<dbReference type="InterPro" id="IPR045829">
    <property type="entry name" value="PKD_6"/>
</dbReference>
<name>A0A1M5FFU3_9FLAO</name>
<dbReference type="Pfam" id="PF19081">
    <property type="entry name" value="Ig_7"/>
    <property type="match status" value="1"/>
</dbReference>
<dbReference type="InterPro" id="IPR043159">
    <property type="entry name" value="Lectin_gal-bd_sf"/>
</dbReference>
<dbReference type="PROSITE" id="PS50228">
    <property type="entry name" value="SUEL_LECTIN"/>
    <property type="match status" value="1"/>
</dbReference>
<dbReference type="OrthoDB" id="1652165at2"/>
<keyword evidence="4" id="KW-1185">Reference proteome</keyword>
<feature type="domain" description="SUEL-type lectin" evidence="2">
    <location>
        <begin position="707"/>
        <end position="792"/>
    </location>
</feature>
<accession>A0A1M5FFU3</accession>
<dbReference type="Pfam" id="PF19408">
    <property type="entry name" value="PKD_6"/>
    <property type="match status" value="1"/>
</dbReference>
<dbReference type="RefSeq" id="WP_084673474.1">
    <property type="nucleotide sequence ID" value="NZ_FQWE01000002.1"/>
</dbReference>
<keyword evidence="1" id="KW-0732">Signal</keyword>
<dbReference type="GO" id="GO:0030246">
    <property type="term" value="F:carbohydrate binding"/>
    <property type="evidence" value="ECO:0007669"/>
    <property type="project" value="UniProtKB-KW"/>
</dbReference>
<reference evidence="4" key="1">
    <citation type="submission" date="2016-11" db="EMBL/GenBank/DDBJ databases">
        <authorList>
            <person name="Varghese N."/>
            <person name="Submissions S."/>
        </authorList>
    </citation>
    <scope>NUCLEOTIDE SEQUENCE [LARGE SCALE GENOMIC DNA]</scope>
    <source>
        <strain evidence="4">DSM 19741</strain>
    </source>
</reference>
<organism evidence="3 4">
    <name type="scientific">Flavobacterium segetis</name>
    <dbReference type="NCBI Taxonomy" id="271157"/>
    <lineage>
        <taxon>Bacteria</taxon>
        <taxon>Pseudomonadati</taxon>
        <taxon>Bacteroidota</taxon>
        <taxon>Flavobacteriia</taxon>
        <taxon>Flavobacteriales</taxon>
        <taxon>Flavobacteriaceae</taxon>
        <taxon>Flavobacterium</taxon>
    </lineage>
</organism>
<dbReference type="STRING" id="271157.SAMN05444396_102366"/>
<sequence length="1523" mass="159825">MNKKLLFLLVLFFTFFLSFAQCDYPSTAKSVGTYTFCIDGSTTTLNSANVGAGQYALVNVVSGFNYTFSVGNINNGGEIENLTLFNAATDAFLLGGFNSGSNSASITYTATFSGQIKILFSRSSPCINSGGNTGPITLKLNTIGNTQDDQTTFGTGNWVGHVYNWTGTAPPGGASPTALATSNPFSSANYVGYYNVATESINENFGGDNTCFPVLSNGVNRAEINTQTFAVRYRMRSTRPAGCYVMNVNGDDGVRVYIDGVRVFDRWVEQSNTTYCNNLVNLNANSEIVLDYYENAGQNVLGFSLLPFDGTGNNISSPQNVTVCSNTATTLIGSNLISCNPNPTTVYQWQSSTDNINFTDISGATVQNYNVPAVTVVAGNPNNVRYFRRVFKPSTLTAGTCEFFTSAVTVTTSGARPNAPSSIIGSSTQCTNTTAGFSIAAVPNAVNYNWSTTGTGWTITQSSNGLSVSIAFSATATSGNLIVFAANGCGQSFSNSSVNVQVRPLPTSASISGTTSVCVGPAEVPITFINPQNYGVRVTYNINGGSNLVVFVGANASINYIKASTNAPGVFVYNLISVGNETDFPTCLTNITGSATVTVNSPSTAPTSVTGTTTICAGGSTSLTVSGGSLGIGATARWFTASCGGTLIASGNTITVSPGTTTTYFVRYEGACNTTACVSATVTVNSSIINNNLSYTNGASGPRSATVNENGNATLSAPAGTYFATVNFASYGTPDGTAPNFTLGTCHAATSQTVAETAFLGNSTATIPATNAVFGDPCIGTGKRLYILASYVQAICSGATVTINGSTPAGGTDIYIYQWQSSTTSATTGFVNASGTSTSRDYTTGAITQDTWFRRVVTSCNSSNTSYVVLVKVNAAIPMPTVTATIQPNCVTATGSVNLSGLPTENWIITASPNTAGLTGLTGTAVTTTIGGLTAGTTYTFTVSNGTCTSSASANVVLNPVISTTWNGSTWSSPPTLDKLGLISSNTPITADVELCNCTVNTGVNASVATGITLKLLDRLMVNGTLTFENNASLVQNNNVVNSGNIIYIRETAPTVRVSDYTYWSTPVAPIKLAGSGGISYQPSSLAGSIFYSFTNNTTSSFWQSASASTVMELGKGYIIRGPISGIPPTPGTLVAKFEGVPNNGNITAASGIVGNRSYLVGNPYPSAIYADKFLVDNKTALFGTLYFWTRKTEIGTSVSNPGSGTFAYSSDDYATYNLTGGVGTGVGTRALSNQVNGTRPSGEIAAGQGFFATSLQGIPSGTNIIFNNQMRIGLNDTKLNNSQFFRTSKSNSKSTSGIEKNRIWLNLTNSGGAFKQLLVGYITGATNEYDSSYDGYTFSANQYINFYSVLDNNALTIQGRALPFNENDTVPLGYVSSLIGEFSISIDEVDGDLKSKDIFIEDKILNIIHDLKVAPYTFSTVTGTFNDRFVLRYTTATLATTDFDKIEAALIIAKDRNELKIKSAVEVIKRITIFDLQGKKVFDKSNINDLEFRSSTISLFKQVGIVKVTLTSGQVMSKKVAF</sequence>
<evidence type="ECO:0000256" key="1">
    <source>
        <dbReference type="SAM" id="SignalP"/>
    </source>
</evidence>
<keyword evidence="3" id="KW-0430">Lectin</keyword>
<feature type="signal peptide" evidence="1">
    <location>
        <begin position="1"/>
        <end position="20"/>
    </location>
</feature>
<dbReference type="InterPro" id="IPR000922">
    <property type="entry name" value="Lectin_gal-bd_dom"/>
</dbReference>
<dbReference type="NCBIfam" id="NF033708">
    <property type="entry name" value="T9SS_Cterm_ChiA"/>
    <property type="match status" value="1"/>
</dbReference>
<dbReference type="Proteomes" id="UP000184036">
    <property type="component" value="Unassembled WGS sequence"/>
</dbReference>
<evidence type="ECO:0000313" key="4">
    <source>
        <dbReference type="Proteomes" id="UP000184036"/>
    </source>
</evidence>
<dbReference type="Gene3D" id="2.60.120.740">
    <property type="match status" value="1"/>
</dbReference>
<evidence type="ECO:0000313" key="3">
    <source>
        <dbReference type="EMBL" id="SHF90447.1"/>
    </source>
</evidence>